<comment type="caution">
    <text evidence="2">The sequence shown here is derived from an EMBL/GenBank/DDBJ whole genome shotgun (WGS) entry which is preliminary data.</text>
</comment>
<dbReference type="AlphaFoldDB" id="A0A7W6ETG5"/>
<keyword evidence="3" id="KW-1185">Reference proteome</keyword>
<dbReference type="Pfam" id="PF12867">
    <property type="entry name" value="DinB_2"/>
    <property type="match status" value="1"/>
</dbReference>
<evidence type="ECO:0000313" key="2">
    <source>
        <dbReference type="EMBL" id="MBB3841754.1"/>
    </source>
</evidence>
<dbReference type="Gene3D" id="1.20.120.450">
    <property type="entry name" value="dinb family like domain"/>
    <property type="match status" value="1"/>
</dbReference>
<proteinExistence type="predicted"/>
<dbReference type="Proteomes" id="UP000541352">
    <property type="component" value="Unassembled WGS sequence"/>
</dbReference>
<evidence type="ECO:0000313" key="3">
    <source>
        <dbReference type="Proteomes" id="UP000541352"/>
    </source>
</evidence>
<dbReference type="EMBL" id="JACIBY010000020">
    <property type="protein sequence ID" value="MBB3841754.1"/>
    <property type="molecule type" value="Genomic_DNA"/>
</dbReference>
<evidence type="ECO:0000259" key="1">
    <source>
        <dbReference type="Pfam" id="PF12867"/>
    </source>
</evidence>
<feature type="domain" description="DinB-like" evidence="1">
    <location>
        <begin position="13"/>
        <end position="141"/>
    </location>
</feature>
<sequence length="165" mass="19571">MLITVKESSWNQLGASIDMLENAIRCCPDEVWDTERKFWYHAFHTLFFLDYYLTTSPKTFAPPPPFTFSEFEDTLPERVYSPDELLGYLHYCREKAQTFISQLTSETAESRWINQSETMNYSMVEILLYNMRHVQHHAAQLNQLLRQEIDQAPDWVFQATQKPSF</sequence>
<organism evidence="2 3">
    <name type="scientific">Runella defluvii</name>
    <dbReference type="NCBI Taxonomy" id="370973"/>
    <lineage>
        <taxon>Bacteria</taxon>
        <taxon>Pseudomonadati</taxon>
        <taxon>Bacteroidota</taxon>
        <taxon>Cytophagia</taxon>
        <taxon>Cytophagales</taxon>
        <taxon>Spirosomataceae</taxon>
        <taxon>Runella</taxon>
    </lineage>
</organism>
<protein>
    <recommendedName>
        <fullName evidence="1">DinB-like domain-containing protein</fullName>
    </recommendedName>
</protein>
<accession>A0A7W6ETG5</accession>
<dbReference type="InterPro" id="IPR024775">
    <property type="entry name" value="DinB-like"/>
</dbReference>
<dbReference type="RefSeq" id="WP_183979631.1">
    <property type="nucleotide sequence ID" value="NZ_JACIBY010000020.1"/>
</dbReference>
<gene>
    <name evidence="2" type="ORF">FHS57_005783</name>
</gene>
<dbReference type="SUPFAM" id="SSF109854">
    <property type="entry name" value="DinB/YfiT-like putative metalloenzymes"/>
    <property type="match status" value="1"/>
</dbReference>
<reference evidence="2 3" key="1">
    <citation type="submission" date="2020-08" db="EMBL/GenBank/DDBJ databases">
        <title>Genomic Encyclopedia of Type Strains, Phase IV (KMG-IV): sequencing the most valuable type-strain genomes for metagenomic binning, comparative biology and taxonomic classification.</title>
        <authorList>
            <person name="Goeker M."/>
        </authorList>
    </citation>
    <scope>NUCLEOTIDE SEQUENCE [LARGE SCALE GENOMIC DNA]</scope>
    <source>
        <strain evidence="2 3">DSM 17976</strain>
    </source>
</reference>
<dbReference type="InterPro" id="IPR034660">
    <property type="entry name" value="DinB/YfiT-like"/>
</dbReference>
<name>A0A7W6ETG5_9BACT</name>